<dbReference type="FunFam" id="3.30.360.10:FF:000005">
    <property type="entry name" value="Homoserine dehydrogenase"/>
    <property type="match status" value="1"/>
</dbReference>
<reference evidence="21 22" key="1">
    <citation type="submission" date="2016-11" db="EMBL/GenBank/DDBJ databases">
        <authorList>
            <person name="Jaros S."/>
            <person name="Januszkiewicz K."/>
            <person name="Wedrychowicz H."/>
        </authorList>
    </citation>
    <scope>NUCLEOTIDE SEQUENCE [LARGE SCALE GENOMIC DNA]</scope>
    <source>
        <strain evidence="21 22">DSM 17918</strain>
    </source>
</reference>
<keyword evidence="13" id="KW-0915">Sodium</keyword>
<keyword evidence="7 18" id="KW-0028">Amino-acid biosynthesis</keyword>
<feature type="binding site" evidence="17">
    <location>
        <position position="188"/>
    </location>
    <ligand>
        <name>L-homoserine</name>
        <dbReference type="ChEBI" id="CHEBI:57476"/>
    </ligand>
</feature>
<protein>
    <recommendedName>
        <fullName evidence="6 18">Homoserine dehydrogenase</fullName>
        <ecNumber evidence="5 18">1.1.1.3</ecNumber>
    </recommendedName>
</protein>
<keyword evidence="12" id="KW-0520">NAD</keyword>
<dbReference type="Gene3D" id="3.40.50.720">
    <property type="entry name" value="NAD(P)-binding Rossmann-like Domain"/>
    <property type="match status" value="1"/>
</dbReference>
<feature type="binding site" evidence="17">
    <location>
        <begin position="7"/>
        <end position="14"/>
    </location>
    <ligand>
        <name>NADP(+)</name>
        <dbReference type="ChEBI" id="CHEBI:58349"/>
    </ligand>
</feature>
<evidence type="ECO:0000313" key="21">
    <source>
        <dbReference type="EMBL" id="SHE74850.1"/>
    </source>
</evidence>
<dbReference type="RefSeq" id="WP_073341841.1">
    <property type="nucleotide sequence ID" value="NZ_FQVH01000005.1"/>
</dbReference>
<dbReference type="Gene3D" id="3.30.70.260">
    <property type="match status" value="1"/>
</dbReference>
<dbReference type="InterPro" id="IPR019811">
    <property type="entry name" value="HDH_CS"/>
</dbReference>
<evidence type="ECO:0000256" key="4">
    <source>
        <dbReference type="ARBA" id="ARBA00006753"/>
    </source>
</evidence>
<dbReference type="SUPFAM" id="SSF55021">
    <property type="entry name" value="ACT-like"/>
    <property type="match status" value="1"/>
</dbReference>
<dbReference type="Pfam" id="PF00742">
    <property type="entry name" value="Homoserine_dh"/>
    <property type="match status" value="1"/>
</dbReference>
<comment type="pathway">
    <text evidence="3 18">Amino-acid biosynthesis; L-methionine biosynthesis via de novo pathway; L-homoserine from L-aspartate: step 3/3.</text>
</comment>
<evidence type="ECO:0000256" key="10">
    <source>
        <dbReference type="ARBA" id="ARBA00022857"/>
    </source>
</evidence>
<dbReference type="STRING" id="1121256.SAMN02746089_00723"/>
<dbReference type="InterPro" id="IPR016204">
    <property type="entry name" value="HDH"/>
</dbReference>
<dbReference type="EMBL" id="FQVH01000005">
    <property type="protein sequence ID" value="SHE74850.1"/>
    <property type="molecule type" value="Genomic_DNA"/>
</dbReference>
<dbReference type="FunFam" id="3.30.70.260:FF:000030">
    <property type="entry name" value="Homoserine dehydrogenase"/>
    <property type="match status" value="1"/>
</dbReference>
<dbReference type="SUPFAM" id="SSF55347">
    <property type="entry name" value="Glyceraldehyde-3-phosphate dehydrogenase-like, C-terminal domain"/>
    <property type="match status" value="1"/>
</dbReference>
<dbReference type="SUPFAM" id="SSF51735">
    <property type="entry name" value="NAD(P)-binding Rossmann-fold domains"/>
    <property type="match status" value="1"/>
</dbReference>
<dbReference type="InterPro" id="IPR001342">
    <property type="entry name" value="HDH_cat"/>
</dbReference>
<evidence type="ECO:0000256" key="2">
    <source>
        <dbReference type="ARBA" id="ARBA00005056"/>
    </source>
</evidence>
<dbReference type="GO" id="GO:0009086">
    <property type="term" value="P:methionine biosynthetic process"/>
    <property type="evidence" value="ECO:0007669"/>
    <property type="project" value="UniProtKB-KW"/>
</dbReference>
<dbReference type="CDD" id="cd04881">
    <property type="entry name" value="ACT_HSDH-Hom"/>
    <property type="match status" value="1"/>
</dbReference>
<evidence type="ECO:0000313" key="22">
    <source>
        <dbReference type="Proteomes" id="UP000184088"/>
    </source>
</evidence>
<keyword evidence="14 18" id="KW-0486">Methionine biosynthesis</keyword>
<feature type="binding site" evidence="17">
    <location>
        <position position="103"/>
    </location>
    <ligand>
        <name>NADPH</name>
        <dbReference type="ChEBI" id="CHEBI:57783"/>
    </ligand>
</feature>
<evidence type="ECO:0000256" key="16">
    <source>
        <dbReference type="PIRSR" id="PIRSR000098-1"/>
    </source>
</evidence>
<dbReference type="InterPro" id="IPR036291">
    <property type="entry name" value="NAD(P)-bd_dom_sf"/>
</dbReference>
<dbReference type="Proteomes" id="UP000184088">
    <property type="component" value="Unassembled WGS sequence"/>
</dbReference>
<dbReference type="PIRSF" id="PIRSF000098">
    <property type="entry name" value="Homoser_dehydrog"/>
    <property type="match status" value="1"/>
</dbReference>
<accession>A0A1M4W137</accession>
<keyword evidence="8 18" id="KW-0791">Threonine biosynthesis</keyword>
<evidence type="ECO:0000256" key="5">
    <source>
        <dbReference type="ARBA" id="ARBA00013213"/>
    </source>
</evidence>
<dbReference type="InterPro" id="IPR005106">
    <property type="entry name" value="Asp/hSer_DH_NAD-bd"/>
</dbReference>
<evidence type="ECO:0000256" key="13">
    <source>
        <dbReference type="ARBA" id="ARBA00023053"/>
    </source>
</evidence>
<comment type="catalytic activity">
    <reaction evidence="15">
        <text>L-homoserine + NADP(+) = L-aspartate 4-semialdehyde + NADPH + H(+)</text>
        <dbReference type="Rhea" id="RHEA:15761"/>
        <dbReference type="ChEBI" id="CHEBI:15378"/>
        <dbReference type="ChEBI" id="CHEBI:57476"/>
        <dbReference type="ChEBI" id="CHEBI:57783"/>
        <dbReference type="ChEBI" id="CHEBI:58349"/>
        <dbReference type="ChEBI" id="CHEBI:537519"/>
        <dbReference type="EC" id="1.1.1.3"/>
    </reaction>
    <physiologicalReaction direction="right-to-left" evidence="15">
        <dbReference type="Rhea" id="RHEA:15763"/>
    </physiologicalReaction>
</comment>
<dbReference type="Pfam" id="PF01842">
    <property type="entry name" value="ACT"/>
    <property type="match status" value="1"/>
</dbReference>
<dbReference type="PROSITE" id="PS01042">
    <property type="entry name" value="HOMOSER_DHGENASE"/>
    <property type="match status" value="1"/>
</dbReference>
<dbReference type="InterPro" id="IPR045865">
    <property type="entry name" value="ACT-like_dom_sf"/>
</dbReference>
<keyword evidence="9" id="KW-0479">Metal-binding</keyword>
<dbReference type="AlphaFoldDB" id="A0A1M4W137"/>
<dbReference type="GO" id="GO:0004412">
    <property type="term" value="F:homoserine dehydrogenase activity"/>
    <property type="evidence" value="ECO:0007669"/>
    <property type="project" value="UniProtKB-EC"/>
</dbReference>
<evidence type="ECO:0000256" key="8">
    <source>
        <dbReference type="ARBA" id="ARBA00022697"/>
    </source>
</evidence>
<dbReference type="GO" id="GO:0046872">
    <property type="term" value="F:metal ion binding"/>
    <property type="evidence" value="ECO:0007669"/>
    <property type="project" value="UniProtKB-KW"/>
</dbReference>
<feature type="active site" description="Proton donor" evidence="16">
    <location>
        <position position="203"/>
    </location>
</feature>
<dbReference type="FunFam" id="3.40.50.720:FF:000062">
    <property type="entry name" value="Homoserine dehydrogenase"/>
    <property type="match status" value="1"/>
</dbReference>
<evidence type="ECO:0000256" key="17">
    <source>
        <dbReference type="PIRSR" id="PIRSR000098-2"/>
    </source>
</evidence>
<dbReference type="PANTHER" id="PTHR43331:SF1">
    <property type="entry name" value="HOMOSERINE DEHYDROGENASE"/>
    <property type="match status" value="1"/>
</dbReference>
<dbReference type="Pfam" id="PF03447">
    <property type="entry name" value="NAD_binding_3"/>
    <property type="match status" value="1"/>
</dbReference>
<sequence length="425" mass="47070">MINIGILGLGTVGSGIIRIFNENSELIKKRIGDKINVKKVLVRDLHKNRDVEIDKNLLTTNPDDVLQDPEIDIVVEVIGGINPALDFVLKAIENKKHVVTANKEMMAKEGWEILTLARKKGVDVYYEASVAGGIPIIRPMKESLTANKIEEILGIINGTTNYILTKMAKEGKEYEDALREAQNLGYAEADPTSDVEGYDARYKLAILATLAFGTKVNVMDIYTEGITRVTKTDIKYAEELGYAIKLLAIGRQRKDGLELRVHPAFIEKNHPLAQVNDVFNGIFIKGNAIGEIMLYGRGAGQMPTASAVVADIIDIIRNIKAGTVNRVVSEYDDYIPVIDMNSIVSRYYIRIRVKDKPGVMASIAKVFGDHGVSLQSIIQKDTKGEEAEIVLFTHDIVEKSISDALVEVRLIPTVIKVESVIREIR</sequence>
<evidence type="ECO:0000256" key="6">
    <source>
        <dbReference type="ARBA" id="ARBA00013376"/>
    </source>
</evidence>
<comment type="cofactor">
    <cofactor evidence="1">
        <name>a metal cation</name>
        <dbReference type="ChEBI" id="CHEBI:25213"/>
    </cofactor>
</comment>
<evidence type="ECO:0000256" key="19">
    <source>
        <dbReference type="RuleBase" id="RU004171"/>
    </source>
</evidence>
<dbReference type="UniPathway" id="UPA00051">
    <property type="reaction ID" value="UER00465"/>
</dbReference>
<dbReference type="EC" id="1.1.1.3" evidence="5 18"/>
<keyword evidence="11 18" id="KW-0560">Oxidoreductase</keyword>
<evidence type="ECO:0000256" key="12">
    <source>
        <dbReference type="ARBA" id="ARBA00023027"/>
    </source>
</evidence>
<dbReference type="NCBIfam" id="NF004976">
    <property type="entry name" value="PRK06349.1"/>
    <property type="match status" value="1"/>
</dbReference>
<feature type="domain" description="ACT" evidence="20">
    <location>
        <begin position="348"/>
        <end position="422"/>
    </location>
</feature>
<dbReference type="OrthoDB" id="9808167at2"/>
<dbReference type="PANTHER" id="PTHR43331">
    <property type="entry name" value="HOMOSERINE DEHYDROGENASE"/>
    <property type="match status" value="1"/>
</dbReference>
<dbReference type="GO" id="GO:0009088">
    <property type="term" value="P:threonine biosynthetic process"/>
    <property type="evidence" value="ECO:0007669"/>
    <property type="project" value="UniProtKB-UniPathway"/>
</dbReference>
<evidence type="ECO:0000256" key="1">
    <source>
        <dbReference type="ARBA" id="ARBA00001920"/>
    </source>
</evidence>
<evidence type="ECO:0000256" key="7">
    <source>
        <dbReference type="ARBA" id="ARBA00022605"/>
    </source>
</evidence>
<comment type="similarity">
    <text evidence="4 19">Belongs to the homoserine dehydrogenase family.</text>
</comment>
<dbReference type="Gene3D" id="3.30.360.10">
    <property type="entry name" value="Dihydrodipicolinate Reductase, domain 2"/>
    <property type="match status" value="1"/>
</dbReference>
<evidence type="ECO:0000256" key="3">
    <source>
        <dbReference type="ARBA" id="ARBA00005062"/>
    </source>
</evidence>
<name>A0A1M4W137_9THEO</name>
<dbReference type="PROSITE" id="PS51671">
    <property type="entry name" value="ACT"/>
    <property type="match status" value="1"/>
</dbReference>
<evidence type="ECO:0000259" key="20">
    <source>
        <dbReference type="PROSITE" id="PS51671"/>
    </source>
</evidence>
<dbReference type="InterPro" id="IPR002912">
    <property type="entry name" value="ACT_dom"/>
</dbReference>
<evidence type="ECO:0000256" key="18">
    <source>
        <dbReference type="RuleBase" id="RU000579"/>
    </source>
</evidence>
<gene>
    <name evidence="21" type="ORF">SAMN02746089_00723</name>
</gene>
<dbReference type="GO" id="GO:0050661">
    <property type="term" value="F:NADP binding"/>
    <property type="evidence" value="ECO:0007669"/>
    <property type="project" value="InterPro"/>
</dbReference>
<comment type="pathway">
    <text evidence="2 18">Amino-acid biosynthesis; L-threonine biosynthesis; L-threonine from L-aspartate: step 3/5.</text>
</comment>
<evidence type="ECO:0000256" key="11">
    <source>
        <dbReference type="ARBA" id="ARBA00023002"/>
    </source>
</evidence>
<evidence type="ECO:0000256" key="15">
    <source>
        <dbReference type="ARBA" id="ARBA00048841"/>
    </source>
</evidence>
<evidence type="ECO:0000256" key="9">
    <source>
        <dbReference type="ARBA" id="ARBA00022723"/>
    </source>
</evidence>
<evidence type="ECO:0000256" key="14">
    <source>
        <dbReference type="ARBA" id="ARBA00023167"/>
    </source>
</evidence>
<proteinExistence type="inferred from homology"/>
<dbReference type="UniPathway" id="UPA00050">
    <property type="reaction ID" value="UER00063"/>
</dbReference>
<organism evidence="21 22">
    <name type="scientific">Caldanaerobius fijiensis DSM 17918</name>
    <dbReference type="NCBI Taxonomy" id="1121256"/>
    <lineage>
        <taxon>Bacteria</taxon>
        <taxon>Bacillati</taxon>
        <taxon>Bacillota</taxon>
        <taxon>Clostridia</taxon>
        <taxon>Thermoanaerobacterales</taxon>
        <taxon>Thermoanaerobacteraceae</taxon>
        <taxon>Caldanaerobius</taxon>
    </lineage>
</organism>
<keyword evidence="22" id="KW-1185">Reference proteome</keyword>
<keyword evidence="10 17" id="KW-0521">NADP</keyword>